<dbReference type="RefSeq" id="WP_170839991.1">
    <property type="nucleotide sequence ID" value="NZ_FOCQ01000017.1"/>
</dbReference>
<dbReference type="Gene3D" id="1.10.260.40">
    <property type="entry name" value="lambda repressor-like DNA-binding domains"/>
    <property type="match status" value="1"/>
</dbReference>
<dbReference type="EMBL" id="FOCQ01000017">
    <property type="protein sequence ID" value="SEN67517.1"/>
    <property type="molecule type" value="Genomic_DNA"/>
</dbReference>
<dbReference type="PROSITE" id="PS50005">
    <property type="entry name" value="TPR"/>
    <property type="match status" value="2"/>
</dbReference>
<name>A0A1H8II30_9BACL</name>
<feature type="repeat" description="TPR" evidence="6">
    <location>
        <begin position="361"/>
        <end position="394"/>
    </location>
</feature>
<keyword evidence="9" id="KW-1185">Reference proteome</keyword>
<dbReference type="SMART" id="SM00530">
    <property type="entry name" value="HTH_XRE"/>
    <property type="match status" value="1"/>
</dbReference>
<evidence type="ECO:0000256" key="4">
    <source>
        <dbReference type="ARBA" id="ARBA00022803"/>
    </source>
</evidence>
<reference evidence="8 9" key="1">
    <citation type="submission" date="2016-10" db="EMBL/GenBank/DDBJ databases">
        <authorList>
            <person name="de Groot N.N."/>
        </authorList>
    </citation>
    <scope>NUCLEOTIDE SEQUENCE [LARGE SCALE GENOMIC DNA]</scope>
    <source>
        <strain evidence="8 9">DSM 46701</strain>
    </source>
</reference>
<dbReference type="InterPro" id="IPR019734">
    <property type="entry name" value="TPR_rpt"/>
</dbReference>
<protein>
    <submittedName>
        <fullName evidence="8">Tetratricopeptide repeat-containing protein</fullName>
    </submittedName>
</protein>
<dbReference type="InterPro" id="IPR001387">
    <property type="entry name" value="Cro/C1-type_HTH"/>
</dbReference>
<dbReference type="PANTHER" id="PTHR46630:SF1">
    <property type="entry name" value="TETRATRICOPEPTIDE REPEAT PROTEIN 29"/>
    <property type="match status" value="1"/>
</dbReference>
<evidence type="ECO:0000256" key="3">
    <source>
        <dbReference type="ARBA" id="ARBA00022737"/>
    </source>
</evidence>
<keyword evidence="2" id="KW-0963">Cytoplasm</keyword>
<comment type="subcellular location">
    <subcellularLocation>
        <location evidence="1">Cytoplasm</location>
    </subcellularLocation>
</comment>
<evidence type="ECO:0000256" key="2">
    <source>
        <dbReference type="ARBA" id="ARBA00022490"/>
    </source>
</evidence>
<dbReference type="CDD" id="cd00093">
    <property type="entry name" value="HTH_XRE"/>
    <property type="match status" value="1"/>
</dbReference>
<keyword evidence="3" id="KW-0677">Repeat</keyword>
<sequence>MGHYLHDGLIRYVIKKTRIDKGLHQRDLADVHISDGTISNIERGKVVVKDDTFHYLLHKLGLDNGKLEELVEQERKRIEHLKFQLDGIESLLENGDLEAAYEDLRLVPMDEFHPLAPYYTYLKGRYEYKRKQWNKASKYFKLALRLCKQHMIDPEDNIISMCFNQLSRCSYHQNDLAQALEYVKHGLEKYDDTKGKREVKYFLFSNKILFLIKSSHLDHASQILNELWPSIPQIDSIPVLLDLYKYRAAILRERGAFQEAISISNEGIEIARRNWIQNQHLDLLNVLGSVYLKNKKFEMAFPRFEMVLKLDRKLKYPRRHVDAHTYLAMLYSAQEDWGKADYHLKKAIDIGRKVADLFRLAKALIVQGNFYYYQQKYNEAIPLYQEASELSERHGFKQRQISALLKLSACFAKMKKTDELHKCNERLVSIINELKIISEDDFYEVWPT</sequence>
<feature type="domain" description="HTH cro/C1-type" evidence="7">
    <location>
        <begin position="14"/>
        <end position="67"/>
    </location>
</feature>
<dbReference type="Proteomes" id="UP000199695">
    <property type="component" value="Unassembled WGS sequence"/>
</dbReference>
<gene>
    <name evidence="8" type="ORF">SAMN05444955_11774</name>
</gene>
<dbReference type="InterPro" id="IPR010982">
    <property type="entry name" value="Lambda_DNA-bd_dom_sf"/>
</dbReference>
<dbReference type="InterPro" id="IPR051476">
    <property type="entry name" value="Bac_ResReg_Asp_Phosphatase"/>
</dbReference>
<organism evidence="8 9">
    <name type="scientific">Lihuaxuella thermophila</name>
    <dbReference type="NCBI Taxonomy" id="1173111"/>
    <lineage>
        <taxon>Bacteria</taxon>
        <taxon>Bacillati</taxon>
        <taxon>Bacillota</taxon>
        <taxon>Bacilli</taxon>
        <taxon>Bacillales</taxon>
        <taxon>Thermoactinomycetaceae</taxon>
        <taxon>Lihuaxuella</taxon>
    </lineage>
</organism>
<evidence type="ECO:0000313" key="9">
    <source>
        <dbReference type="Proteomes" id="UP000199695"/>
    </source>
</evidence>
<dbReference type="SMART" id="SM00028">
    <property type="entry name" value="TPR"/>
    <property type="match status" value="6"/>
</dbReference>
<evidence type="ECO:0000313" key="8">
    <source>
        <dbReference type="EMBL" id="SEN67517.1"/>
    </source>
</evidence>
<evidence type="ECO:0000256" key="6">
    <source>
        <dbReference type="PROSITE-ProRule" id="PRU00339"/>
    </source>
</evidence>
<dbReference type="InterPro" id="IPR011990">
    <property type="entry name" value="TPR-like_helical_dom_sf"/>
</dbReference>
<accession>A0A1H8II30</accession>
<dbReference type="STRING" id="1173111.SAMN05444955_11774"/>
<dbReference type="GO" id="GO:0005737">
    <property type="term" value="C:cytoplasm"/>
    <property type="evidence" value="ECO:0007669"/>
    <property type="project" value="UniProtKB-SubCell"/>
</dbReference>
<keyword evidence="4 6" id="KW-0802">TPR repeat</keyword>
<dbReference type="PROSITE" id="PS50943">
    <property type="entry name" value="HTH_CROC1"/>
    <property type="match status" value="1"/>
</dbReference>
<feature type="repeat" description="TPR" evidence="6">
    <location>
        <begin position="281"/>
        <end position="314"/>
    </location>
</feature>
<dbReference type="GO" id="GO:0003677">
    <property type="term" value="F:DNA binding"/>
    <property type="evidence" value="ECO:0007669"/>
    <property type="project" value="InterPro"/>
</dbReference>
<dbReference type="SUPFAM" id="SSF47413">
    <property type="entry name" value="lambda repressor-like DNA-binding domains"/>
    <property type="match status" value="1"/>
</dbReference>
<dbReference type="Pfam" id="PF13374">
    <property type="entry name" value="TPR_10"/>
    <property type="match status" value="1"/>
</dbReference>
<dbReference type="PANTHER" id="PTHR46630">
    <property type="entry name" value="TETRATRICOPEPTIDE REPEAT PROTEIN 29"/>
    <property type="match status" value="1"/>
</dbReference>
<evidence type="ECO:0000259" key="7">
    <source>
        <dbReference type="PROSITE" id="PS50943"/>
    </source>
</evidence>
<comment type="similarity">
    <text evidence="5">Belongs to the Rap family.</text>
</comment>
<evidence type="ECO:0000256" key="5">
    <source>
        <dbReference type="ARBA" id="ARBA00038253"/>
    </source>
</evidence>
<evidence type="ECO:0000256" key="1">
    <source>
        <dbReference type="ARBA" id="ARBA00004496"/>
    </source>
</evidence>
<dbReference type="AlphaFoldDB" id="A0A1H8II30"/>
<dbReference type="Gene3D" id="1.25.40.10">
    <property type="entry name" value="Tetratricopeptide repeat domain"/>
    <property type="match status" value="3"/>
</dbReference>
<dbReference type="SUPFAM" id="SSF48452">
    <property type="entry name" value="TPR-like"/>
    <property type="match status" value="2"/>
</dbReference>
<proteinExistence type="inferred from homology"/>